<feature type="region of interest" description="Disordered" evidence="1">
    <location>
        <begin position="77"/>
        <end position="101"/>
    </location>
</feature>
<reference evidence="3" key="1">
    <citation type="journal article" date="2021" name="PeerJ">
        <title>Extensive microbial diversity within the chicken gut microbiome revealed by metagenomics and culture.</title>
        <authorList>
            <person name="Gilroy R."/>
            <person name="Ravi A."/>
            <person name="Getino M."/>
            <person name="Pursley I."/>
            <person name="Horton D.L."/>
            <person name="Alikhan N.F."/>
            <person name="Baker D."/>
            <person name="Gharbi K."/>
            <person name="Hall N."/>
            <person name="Watson M."/>
            <person name="Adriaenssens E.M."/>
            <person name="Foster-Nyarko E."/>
            <person name="Jarju S."/>
            <person name="Secka A."/>
            <person name="Antonio M."/>
            <person name="Oren A."/>
            <person name="Chaudhuri R.R."/>
            <person name="La Ragione R."/>
            <person name="Hildebrand F."/>
            <person name="Pallen M.J."/>
        </authorList>
    </citation>
    <scope>NUCLEOTIDE SEQUENCE</scope>
    <source>
        <strain evidence="3">ChiSxjej5B17-1746</strain>
    </source>
</reference>
<dbReference type="AlphaFoldDB" id="A0A9D1R0J3"/>
<dbReference type="Proteomes" id="UP000824264">
    <property type="component" value="Unassembled WGS sequence"/>
</dbReference>
<evidence type="ECO:0000313" key="3">
    <source>
        <dbReference type="EMBL" id="HIW79476.1"/>
    </source>
</evidence>
<reference evidence="3" key="2">
    <citation type="submission" date="2021-04" db="EMBL/GenBank/DDBJ databases">
        <authorList>
            <person name="Gilroy R."/>
        </authorList>
    </citation>
    <scope>NUCLEOTIDE SEQUENCE</scope>
    <source>
        <strain evidence="3">ChiSxjej5B17-1746</strain>
    </source>
</reference>
<accession>A0A9D1R0J3</accession>
<keyword evidence="2" id="KW-0812">Transmembrane</keyword>
<name>A0A9D1R0J3_9BACT</name>
<organism evidence="3 4">
    <name type="scientific">Candidatus Bilophila faecipullorum</name>
    <dbReference type="NCBI Taxonomy" id="2838482"/>
    <lineage>
        <taxon>Bacteria</taxon>
        <taxon>Pseudomonadati</taxon>
        <taxon>Thermodesulfobacteriota</taxon>
        <taxon>Desulfovibrionia</taxon>
        <taxon>Desulfovibrionales</taxon>
        <taxon>Desulfovibrionaceae</taxon>
        <taxon>Bilophila</taxon>
    </lineage>
</organism>
<keyword evidence="2" id="KW-1133">Transmembrane helix</keyword>
<evidence type="ECO:0000313" key="4">
    <source>
        <dbReference type="Proteomes" id="UP000824264"/>
    </source>
</evidence>
<comment type="caution">
    <text evidence="3">The sequence shown here is derived from an EMBL/GenBank/DDBJ whole genome shotgun (WGS) entry which is preliminary data.</text>
</comment>
<evidence type="ECO:0000256" key="1">
    <source>
        <dbReference type="SAM" id="MobiDB-lite"/>
    </source>
</evidence>
<keyword evidence="2" id="KW-0472">Membrane</keyword>
<gene>
    <name evidence="3" type="ORF">H9874_10095</name>
</gene>
<protein>
    <recommendedName>
        <fullName evidence="5">Cell division protein FtsL</fullName>
    </recommendedName>
</protein>
<feature type="transmembrane region" description="Helical" evidence="2">
    <location>
        <begin position="6"/>
        <end position="32"/>
    </location>
</feature>
<proteinExistence type="predicted"/>
<dbReference type="EMBL" id="DXGI01000377">
    <property type="protein sequence ID" value="HIW79476.1"/>
    <property type="molecule type" value="Genomic_DNA"/>
</dbReference>
<sequence length="101" mass="11410">MSQMSSSGWLLAFVISLLMSLLMGLALIWLSIERTDKAYTIRQLKSEVEQRSVLKSKLEVERDRLLAPQVLRRKAAQLGMSEARAGQIRRMPDPGPEAEAR</sequence>
<evidence type="ECO:0000256" key="2">
    <source>
        <dbReference type="SAM" id="Phobius"/>
    </source>
</evidence>
<evidence type="ECO:0008006" key="5">
    <source>
        <dbReference type="Google" id="ProtNLM"/>
    </source>
</evidence>